<evidence type="ECO:0000313" key="2">
    <source>
        <dbReference type="EMBL" id="ETX15277.1"/>
    </source>
</evidence>
<keyword evidence="1" id="KW-0812">Transmembrane</keyword>
<evidence type="ECO:0000313" key="3">
    <source>
        <dbReference type="Proteomes" id="UP000022447"/>
    </source>
</evidence>
<protein>
    <submittedName>
        <fullName evidence="2">Uncharacterized protein</fullName>
    </submittedName>
</protein>
<proteinExistence type="predicted"/>
<keyword evidence="3" id="KW-1185">Reference proteome</keyword>
<dbReference type="AlphaFoldDB" id="X7EH67"/>
<keyword evidence="1" id="KW-1133">Transmembrane helix</keyword>
<reference evidence="2 3" key="1">
    <citation type="submission" date="2014-01" db="EMBL/GenBank/DDBJ databases">
        <title>Roseivivax halodurans JCM 10272 Genome Sequencing.</title>
        <authorList>
            <person name="Lai Q."/>
            <person name="Li G."/>
            <person name="Shao Z."/>
        </authorList>
    </citation>
    <scope>NUCLEOTIDE SEQUENCE [LARGE SCALE GENOMIC DNA]</scope>
    <source>
        <strain evidence="2 3">JCM 10272</strain>
    </source>
</reference>
<accession>X7EH67</accession>
<organism evidence="2 3">
    <name type="scientific">Roseivivax halodurans JCM 10272</name>
    <dbReference type="NCBI Taxonomy" id="1449350"/>
    <lineage>
        <taxon>Bacteria</taxon>
        <taxon>Pseudomonadati</taxon>
        <taxon>Pseudomonadota</taxon>
        <taxon>Alphaproteobacteria</taxon>
        <taxon>Rhodobacterales</taxon>
        <taxon>Roseobacteraceae</taxon>
        <taxon>Roseivivax</taxon>
    </lineage>
</organism>
<gene>
    <name evidence="2" type="ORF">OCH239_17855</name>
</gene>
<dbReference type="EMBL" id="JALZ01000006">
    <property type="protein sequence ID" value="ETX15277.1"/>
    <property type="molecule type" value="Genomic_DNA"/>
</dbReference>
<evidence type="ECO:0000256" key="1">
    <source>
        <dbReference type="SAM" id="Phobius"/>
    </source>
</evidence>
<name>X7EH67_9RHOB</name>
<sequence length="30" mass="3398">MFVDIITYAIIAAATLSGAVIVWDFQRKQR</sequence>
<feature type="transmembrane region" description="Helical" evidence="1">
    <location>
        <begin position="6"/>
        <end position="25"/>
    </location>
</feature>
<comment type="caution">
    <text evidence="2">The sequence shown here is derived from an EMBL/GenBank/DDBJ whole genome shotgun (WGS) entry which is preliminary data.</text>
</comment>
<keyword evidence="1" id="KW-0472">Membrane</keyword>
<dbReference type="Proteomes" id="UP000022447">
    <property type="component" value="Unassembled WGS sequence"/>
</dbReference>